<feature type="domain" description="EGF-like" evidence="18">
    <location>
        <begin position="1318"/>
        <end position="1354"/>
    </location>
</feature>
<evidence type="ECO:0000259" key="17">
    <source>
        <dbReference type="PROSITE" id="PS50025"/>
    </source>
</evidence>
<keyword evidence="8" id="KW-0677">Repeat</keyword>
<accession>A0A3B3T4E7</accession>
<dbReference type="SMART" id="SM00282">
    <property type="entry name" value="LamG"/>
    <property type="match status" value="3"/>
</dbReference>
<evidence type="ECO:0000256" key="6">
    <source>
        <dbReference type="ARBA" id="ARBA00022692"/>
    </source>
</evidence>
<protein>
    <submittedName>
        <fullName evidence="19">Crumbs cell polarity complex component 1</fullName>
    </submittedName>
</protein>
<dbReference type="FunFam" id="2.10.25.10:FF:000066">
    <property type="entry name" value="FAT atypical cadherin 4"/>
    <property type="match status" value="1"/>
</dbReference>
<dbReference type="SUPFAM" id="SSF49899">
    <property type="entry name" value="Concanavalin A-like lectins/glucanases"/>
    <property type="match status" value="3"/>
</dbReference>
<keyword evidence="4" id="KW-0964">Secreted</keyword>
<feature type="domain" description="Laminin G" evidence="17">
    <location>
        <begin position="959"/>
        <end position="1146"/>
    </location>
</feature>
<feature type="domain" description="EGF-like" evidence="18">
    <location>
        <begin position="896"/>
        <end position="932"/>
    </location>
</feature>
<dbReference type="InterPro" id="IPR013320">
    <property type="entry name" value="ConA-like_dom_sf"/>
</dbReference>
<dbReference type="PRINTS" id="PR00010">
    <property type="entry name" value="EGFBLOOD"/>
</dbReference>
<feature type="disulfide bond" evidence="14">
    <location>
        <begin position="275"/>
        <end position="284"/>
    </location>
</feature>
<name>A0A3B3T4E7_9TELE</name>
<keyword evidence="10 16" id="KW-1133">Transmembrane helix</keyword>
<evidence type="ECO:0000259" key="18">
    <source>
        <dbReference type="PROSITE" id="PS50026"/>
    </source>
</evidence>
<feature type="domain" description="Laminin G" evidence="17">
    <location>
        <begin position="721"/>
        <end position="894"/>
    </location>
</feature>
<dbReference type="PROSITE" id="PS00022">
    <property type="entry name" value="EGF_1"/>
    <property type="match status" value="14"/>
</dbReference>
<dbReference type="FunFam" id="2.10.25.10:FF:000327">
    <property type="entry name" value="neurogenic locus notch homolog protein 4"/>
    <property type="match status" value="1"/>
</dbReference>
<dbReference type="Gene3D" id="2.10.25.10">
    <property type="entry name" value="Laminin"/>
    <property type="match status" value="16"/>
</dbReference>
<feature type="disulfide bond" evidence="14">
    <location>
        <begin position="398"/>
        <end position="407"/>
    </location>
</feature>
<feature type="disulfide bond" evidence="14">
    <location>
        <begin position="161"/>
        <end position="170"/>
    </location>
</feature>
<comment type="subcellular location">
    <subcellularLocation>
        <location evidence="1">Cell membrane</location>
        <topology evidence="1">Single-pass type I membrane protein</topology>
    </subcellularLocation>
    <subcellularLocation>
        <location evidence="2">Secreted</location>
    </subcellularLocation>
</comment>
<dbReference type="Gene3D" id="2.60.120.200">
    <property type="match status" value="3"/>
</dbReference>
<dbReference type="InterPro" id="IPR013032">
    <property type="entry name" value="EGF-like_CS"/>
</dbReference>
<keyword evidence="13" id="KW-0325">Glycoprotein</keyword>
<feature type="disulfide bond" evidence="14">
    <location>
        <begin position="1174"/>
        <end position="1183"/>
    </location>
</feature>
<dbReference type="FunFam" id="2.10.25.10:FF:000391">
    <property type="entry name" value="Weary, isoform C"/>
    <property type="match status" value="1"/>
</dbReference>
<dbReference type="InterPro" id="IPR009030">
    <property type="entry name" value="Growth_fac_rcpt_cys_sf"/>
</dbReference>
<feature type="domain" description="EGF-like" evidence="18">
    <location>
        <begin position="410"/>
        <end position="452"/>
    </location>
</feature>
<feature type="domain" description="EGF-like" evidence="18">
    <location>
        <begin position="52"/>
        <end position="91"/>
    </location>
</feature>
<dbReference type="GO" id="GO:0005509">
    <property type="term" value="F:calcium ion binding"/>
    <property type="evidence" value="ECO:0007669"/>
    <property type="project" value="InterPro"/>
</dbReference>
<dbReference type="FunFam" id="2.10.25.10:FF:000143">
    <property type="entry name" value="Protein crumbs 1"/>
    <property type="match status" value="1"/>
</dbReference>
<dbReference type="GO" id="GO:0007399">
    <property type="term" value="P:nervous system development"/>
    <property type="evidence" value="ECO:0007669"/>
    <property type="project" value="UniProtKB-ARBA"/>
</dbReference>
<proteinExistence type="predicted"/>
<dbReference type="GeneTree" id="ENSGT00940000155152"/>
<dbReference type="PROSITE" id="PS01187">
    <property type="entry name" value="EGF_CA"/>
    <property type="match status" value="4"/>
</dbReference>
<feature type="domain" description="EGF-like" evidence="18">
    <location>
        <begin position="287"/>
        <end position="312"/>
    </location>
</feature>
<evidence type="ECO:0000256" key="3">
    <source>
        <dbReference type="ARBA" id="ARBA00022475"/>
    </source>
</evidence>
<feature type="domain" description="Laminin G" evidence="17">
    <location>
        <begin position="496"/>
        <end position="677"/>
    </location>
</feature>
<sequence>MSIYLKITADTKIHGWDGYKEAAGPSRFKAKGWVLLFLAISASTASESSQKVLSACLSNPCQNGALCQEAPVNFLCWCASDVPPRSGTRCEESEGPCRPVSCQEKVSCTPPPTGSGELVCQCHLGYCEPQVQLCARRLCGGDVQCHRSPRLREEPNYTCKCKGGYAGAHCEGRVNHCVPNPCRNRAICRSKGDAYACYCVPGFQGKHCEIEVNECASQPCQNGATCTDRIGRYACLCKPGYTGSNCELQTDECQSRPCLNGGSCHGYLRGFSCLCPAGFQGDFCEINIDECRSQPCQNGALCVDGVNGYSCEAPIMPCTSQPCLNNGLCQEKHGNYTCNCWPGYQGSHCEVDVSECSSSPCLSAGVCHELSWEVMYGREPLLPGRFRPQQAAGFVCKCKPGLKGTFCEEDINECDQDPCKNGGICVNNHGGYTCQCLQQSQDGLLYGGLNCTEALIGCEDHGCLSGGTCFPFFSEDRHGHVCICPSGFSGSECQKSTTFSFEGSGYLHLVSPTSDSESFFNMTLSFRTVLANAVLFQWEDGEFLIRLKLENGHLHLELQRNGSLNGVLELPHHMADLEWHSVEVTLGGETLKMRTLDGMCHQHCGEEVYIQSRQLGRSSAFQRTFIGGLGVEETSSGPAEATPPHFIGCLRDVRLNSQLLLPDTRDGDVAVNVSPGCRDRHMCKDDPCEARGRCINLWQNRQCECYRPYVGQNCSEENIPARFGNDNWPSYAVFTVDDNPGPNNVISMFIGTTKHAGLLLVIANSTNQYLRIWLDGGFVQVQANDFEMLHGEQFVSDGNFHLVTVETEEDRMSLFQSGQKHGITTTIQTLQIRPKDKVHLGGLVDQPASSLFGGYFKGCIQDLRVNSKHLQFYPVGTPISSYTLDTIVNVTRGCTSDNICNKKPCHNGGMCHPLWDDFSCTCPPNATGRSCERVRWCQLAPCPPTAVCQPSGEGFDCISNATFQDGSSLMVYRTNGKIIRNLTNVSFSIRTRKYNVTILHAVKEPDIFTVFVQDSFLFLELRSGNSSFTLSLKSQRVISDGEWHSVELSMVTPSSPTSQWSMVIDKGSHSTISGDSAGNLDFLKDRADVLLGGSVPDAAGNLVGCLSTVEIGGIVLPYYGDSELNHPRFQEEQFIKTTTEPVSSGCTGKSVCEATPCVNGGICEDLFNLSACTCSPGWTGKHCEVNTDWCLSSPCVHGNCSTLTLGYECVCEAGYTGVNCEGELDFCEGNKCAHGATCLHRVQKYSCLCPDGYYGPYCTEPVEEIPWHIVQNHRPRLPVSICGNKLKNYTCYNGGNCSETGMMCDCLAGFVGDRCEVEINECASHPCVNGGFCLNMINKFYCNCPINFAGETCQIDPRLSQSTSPIIAIIASCVTGAVIIIIVATVVTFIKIREKRQIEGSLRPRSPEQPAAVDAGSRAGKPPQVERLV</sequence>
<dbReference type="PROSITE" id="PS01186">
    <property type="entry name" value="EGF_2"/>
    <property type="match status" value="11"/>
</dbReference>
<feature type="disulfide bond" evidence="14">
    <location>
        <begin position="922"/>
        <end position="931"/>
    </location>
</feature>
<feature type="region of interest" description="Disordered" evidence="15">
    <location>
        <begin position="1401"/>
        <end position="1429"/>
    </location>
</feature>
<keyword evidence="3" id="KW-1003">Cell membrane</keyword>
<dbReference type="SMART" id="SM00179">
    <property type="entry name" value="EGF_CA"/>
    <property type="match status" value="11"/>
</dbReference>
<keyword evidence="12 14" id="KW-1015">Disulfide bond</keyword>
<feature type="disulfide bond" evidence="14">
    <location>
        <begin position="484"/>
        <end position="493"/>
    </location>
</feature>
<evidence type="ECO:0000256" key="8">
    <source>
        <dbReference type="ARBA" id="ARBA00022737"/>
    </source>
</evidence>
<feature type="disulfide bond" evidence="14">
    <location>
        <begin position="1249"/>
        <end position="1258"/>
    </location>
</feature>
<evidence type="ECO:0000256" key="2">
    <source>
        <dbReference type="ARBA" id="ARBA00004613"/>
    </source>
</evidence>
<feature type="disulfide bond" evidence="14">
    <location>
        <begin position="340"/>
        <end position="349"/>
    </location>
</feature>
<dbReference type="PROSITE" id="PS50026">
    <property type="entry name" value="EGF_3"/>
    <property type="match status" value="17"/>
</dbReference>
<feature type="domain" description="EGF-like" evidence="18">
    <location>
        <begin position="679"/>
        <end position="715"/>
    </location>
</feature>
<dbReference type="GO" id="GO:0005576">
    <property type="term" value="C:extracellular region"/>
    <property type="evidence" value="ECO:0007669"/>
    <property type="project" value="UniProtKB-SubCell"/>
</dbReference>
<dbReference type="CDD" id="cd00054">
    <property type="entry name" value="EGF_CA"/>
    <property type="match status" value="9"/>
</dbReference>
<dbReference type="Pfam" id="PF00008">
    <property type="entry name" value="EGF"/>
    <property type="match status" value="7"/>
</dbReference>
<feature type="domain" description="EGF-like" evidence="18">
    <location>
        <begin position="1186"/>
        <end position="1221"/>
    </location>
</feature>
<feature type="domain" description="EGF-like" evidence="18">
    <location>
        <begin position="1278"/>
        <end position="1316"/>
    </location>
</feature>
<dbReference type="InterPro" id="IPR018097">
    <property type="entry name" value="EGF_Ca-bd_CS"/>
</dbReference>
<dbReference type="Ensembl" id="ENSPKIT00000018991.1">
    <property type="protein sequence ID" value="ENSPKIP00000038002.1"/>
    <property type="gene ID" value="ENSPKIG00000015952.1"/>
</dbReference>
<dbReference type="InterPro" id="IPR001881">
    <property type="entry name" value="EGF-like_Ca-bd_dom"/>
</dbReference>
<feature type="domain" description="EGF-like" evidence="18">
    <location>
        <begin position="314"/>
        <end position="350"/>
    </location>
</feature>
<feature type="transmembrane region" description="Helical" evidence="16">
    <location>
        <begin position="1366"/>
        <end position="1390"/>
    </location>
</feature>
<feature type="domain" description="EGF-like" evidence="18">
    <location>
        <begin position="211"/>
        <end position="247"/>
    </location>
</feature>
<feature type="domain" description="EGF-like" evidence="18">
    <location>
        <begin position="130"/>
        <end position="171"/>
    </location>
</feature>
<dbReference type="Pfam" id="PF07645">
    <property type="entry name" value="EGF_CA"/>
    <property type="match status" value="1"/>
</dbReference>
<dbReference type="FunFam" id="2.10.25.10:FF:000045">
    <property type="entry name" value="Slit guidance ligand 2"/>
    <property type="match status" value="1"/>
</dbReference>
<feature type="domain" description="EGF-like" evidence="18">
    <location>
        <begin position="352"/>
        <end position="408"/>
    </location>
</feature>
<dbReference type="InterPro" id="IPR000742">
    <property type="entry name" value="EGF"/>
</dbReference>
<dbReference type="SUPFAM" id="SSF57184">
    <property type="entry name" value="Growth factor receptor domain"/>
    <property type="match status" value="2"/>
</dbReference>
<feature type="disulfide bond" evidence="14">
    <location>
        <begin position="1306"/>
        <end position="1315"/>
    </location>
</feature>
<dbReference type="GO" id="GO:0007154">
    <property type="term" value="P:cell communication"/>
    <property type="evidence" value="ECO:0007669"/>
    <property type="project" value="UniProtKB-ARBA"/>
</dbReference>
<dbReference type="Pfam" id="PF12661">
    <property type="entry name" value="hEGF"/>
    <property type="match status" value="2"/>
</dbReference>
<dbReference type="GO" id="GO:0005886">
    <property type="term" value="C:plasma membrane"/>
    <property type="evidence" value="ECO:0007669"/>
    <property type="project" value="UniProtKB-SubCell"/>
</dbReference>
<dbReference type="InterPro" id="IPR049883">
    <property type="entry name" value="NOTCH1_EGF-like"/>
</dbReference>
<dbReference type="STRING" id="1676925.ENSPKIP00000038002"/>
<dbReference type="PANTHER" id="PTHR24049:SF1">
    <property type="entry name" value="PROTEIN CRUMBS HOMOLOG 1"/>
    <property type="match status" value="1"/>
</dbReference>
<evidence type="ECO:0000256" key="7">
    <source>
        <dbReference type="ARBA" id="ARBA00022729"/>
    </source>
</evidence>
<dbReference type="SUPFAM" id="SSF57196">
    <property type="entry name" value="EGF/Laminin"/>
    <property type="match status" value="10"/>
</dbReference>
<dbReference type="FunFam" id="2.10.25.10:FF:000208">
    <property type="entry name" value="Crumbs 2, cell polarity complex component"/>
    <property type="match status" value="1"/>
</dbReference>
<evidence type="ECO:0000256" key="15">
    <source>
        <dbReference type="SAM" id="MobiDB-lite"/>
    </source>
</evidence>
<evidence type="ECO:0000256" key="12">
    <source>
        <dbReference type="ARBA" id="ARBA00023157"/>
    </source>
</evidence>
<keyword evidence="7" id="KW-0732">Signal</keyword>
<keyword evidence="9" id="KW-0106">Calcium</keyword>
<feature type="domain" description="EGF-like" evidence="18">
    <location>
        <begin position="249"/>
        <end position="285"/>
    </location>
</feature>
<reference evidence="19" key="1">
    <citation type="submission" date="2025-08" db="UniProtKB">
        <authorList>
            <consortium name="Ensembl"/>
        </authorList>
    </citation>
    <scope>IDENTIFICATION</scope>
</reference>
<feature type="disulfide bond" evidence="14">
    <location>
        <begin position="705"/>
        <end position="714"/>
    </location>
</feature>
<evidence type="ECO:0000256" key="13">
    <source>
        <dbReference type="ARBA" id="ARBA00023180"/>
    </source>
</evidence>
<feature type="domain" description="EGF-like" evidence="18">
    <location>
        <begin position="1223"/>
        <end position="1259"/>
    </location>
</feature>
<evidence type="ECO:0000256" key="16">
    <source>
        <dbReference type="SAM" id="Phobius"/>
    </source>
</evidence>
<evidence type="ECO:0000313" key="20">
    <source>
        <dbReference type="Proteomes" id="UP000261540"/>
    </source>
</evidence>
<dbReference type="InterPro" id="IPR051022">
    <property type="entry name" value="Notch_Cell-Fate_Det"/>
</dbReference>
<dbReference type="FunFam" id="2.10.25.10:FF:000348">
    <property type="entry name" value="Crumbs 1, cell polarity complex component"/>
    <property type="match status" value="1"/>
</dbReference>
<dbReference type="FunFam" id="2.60.120.200:FF:000081">
    <property type="entry name" value="Crumbs 1, cell polarity complex component"/>
    <property type="match status" value="1"/>
</dbReference>
<feature type="disulfide bond" evidence="14">
    <location>
        <begin position="1190"/>
        <end position="1200"/>
    </location>
</feature>
<dbReference type="GO" id="GO:0045197">
    <property type="term" value="P:establishment or maintenance of epithelial cell apical/basal polarity"/>
    <property type="evidence" value="ECO:0007669"/>
    <property type="project" value="TreeGrafter"/>
</dbReference>
<feature type="disulfide bond" evidence="14">
    <location>
        <begin position="1211"/>
        <end position="1220"/>
    </location>
</feature>
<keyword evidence="20" id="KW-1185">Reference proteome</keyword>
<dbReference type="GO" id="GO:0007157">
    <property type="term" value="P:heterophilic cell-cell adhesion via plasma membrane cell adhesion molecules"/>
    <property type="evidence" value="ECO:0007669"/>
    <property type="project" value="TreeGrafter"/>
</dbReference>
<feature type="domain" description="EGF-like" evidence="18">
    <location>
        <begin position="454"/>
        <end position="494"/>
    </location>
</feature>
<dbReference type="GO" id="GO:0032991">
    <property type="term" value="C:protein-containing complex"/>
    <property type="evidence" value="ECO:0007669"/>
    <property type="project" value="TreeGrafter"/>
</dbReference>
<dbReference type="FunFam" id="2.10.25.10:FF:000061">
    <property type="entry name" value="Delta-like protein"/>
    <property type="match status" value="1"/>
</dbReference>
<evidence type="ECO:0000313" key="19">
    <source>
        <dbReference type="Ensembl" id="ENSPKIP00000038002.1"/>
    </source>
</evidence>
<dbReference type="FunFam" id="2.60.120.200:FF:000055">
    <property type="entry name" value="Crumbs cell polarity complex component 1"/>
    <property type="match status" value="1"/>
</dbReference>
<dbReference type="InterPro" id="IPR000152">
    <property type="entry name" value="EGF-type_Asp/Asn_hydroxyl_site"/>
</dbReference>
<keyword evidence="6 16" id="KW-0812">Transmembrane</keyword>
<evidence type="ECO:0000256" key="11">
    <source>
        <dbReference type="ARBA" id="ARBA00023136"/>
    </source>
</evidence>
<dbReference type="Pfam" id="PF02210">
    <property type="entry name" value="Laminin_G_2"/>
    <property type="match status" value="3"/>
</dbReference>
<dbReference type="FunFam" id="2.10.25.10:FF:000012">
    <property type="entry name" value="Delta-like protein"/>
    <property type="match status" value="1"/>
</dbReference>
<feature type="disulfide bond" evidence="14">
    <location>
        <begin position="237"/>
        <end position="246"/>
    </location>
</feature>
<organism evidence="19 20">
    <name type="scientific">Paramormyrops kingsleyae</name>
    <dbReference type="NCBI Taxonomy" id="1676925"/>
    <lineage>
        <taxon>Eukaryota</taxon>
        <taxon>Metazoa</taxon>
        <taxon>Chordata</taxon>
        <taxon>Craniata</taxon>
        <taxon>Vertebrata</taxon>
        <taxon>Euteleostomi</taxon>
        <taxon>Actinopterygii</taxon>
        <taxon>Neopterygii</taxon>
        <taxon>Teleostei</taxon>
        <taxon>Osteoglossocephala</taxon>
        <taxon>Osteoglossomorpha</taxon>
        <taxon>Osteoglossiformes</taxon>
        <taxon>Mormyridae</taxon>
        <taxon>Paramormyrops</taxon>
    </lineage>
</organism>
<feature type="disulfide bond" evidence="14">
    <location>
        <begin position="199"/>
        <end position="208"/>
    </location>
</feature>
<dbReference type="CDD" id="cd00110">
    <property type="entry name" value="LamG"/>
    <property type="match status" value="3"/>
</dbReference>
<keyword evidence="11 16" id="KW-0472">Membrane</keyword>
<evidence type="ECO:0000256" key="9">
    <source>
        <dbReference type="ARBA" id="ARBA00022837"/>
    </source>
</evidence>
<dbReference type="Proteomes" id="UP000261540">
    <property type="component" value="Unplaced"/>
</dbReference>
<evidence type="ECO:0000256" key="14">
    <source>
        <dbReference type="PROSITE-ProRule" id="PRU00076"/>
    </source>
</evidence>
<evidence type="ECO:0000256" key="1">
    <source>
        <dbReference type="ARBA" id="ARBA00004251"/>
    </source>
</evidence>
<reference evidence="19" key="2">
    <citation type="submission" date="2025-09" db="UniProtKB">
        <authorList>
            <consortium name="Ensembl"/>
        </authorList>
    </citation>
    <scope>IDENTIFICATION</scope>
</reference>
<feature type="domain" description="EGF-like" evidence="18">
    <location>
        <begin position="173"/>
        <end position="209"/>
    </location>
</feature>
<feature type="disulfide bond" evidence="14">
    <location>
        <begin position="1344"/>
        <end position="1353"/>
    </location>
</feature>
<dbReference type="PROSITE" id="PS00010">
    <property type="entry name" value="ASX_HYDROXYL"/>
    <property type="match status" value="3"/>
</dbReference>
<dbReference type="InterPro" id="IPR001791">
    <property type="entry name" value="Laminin_G"/>
</dbReference>
<dbReference type="SMART" id="SM00181">
    <property type="entry name" value="EGF"/>
    <property type="match status" value="16"/>
</dbReference>
<evidence type="ECO:0000256" key="5">
    <source>
        <dbReference type="ARBA" id="ARBA00022536"/>
    </source>
</evidence>
<comment type="caution">
    <text evidence="14">Lacks conserved residue(s) required for the propagation of feature annotation.</text>
</comment>
<dbReference type="GO" id="GO:0023052">
    <property type="term" value="P:signaling"/>
    <property type="evidence" value="ECO:0007669"/>
    <property type="project" value="UniProtKB-ARBA"/>
</dbReference>
<dbReference type="PROSITE" id="PS50025">
    <property type="entry name" value="LAM_G_DOMAIN"/>
    <property type="match status" value="3"/>
</dbReference>
<evidence type="ECO:0000256" key="10">
    <source>
        <dbReference type="ARBA" id="ARBA00022989"/>
    </source>
</evidence>
<feature type="domain" description="EGF-like" evidence="18">
    <location>
        <begin position="1148"/>
        <end position="1184"/>
    </location>
</feature>
<keyword evidence="5 14" id="KW-0245">EGF-like domain</keyword>
<dbReference type="PANTHER" id="PTHR24049">
    <property type="entry name" value="CRUMBS FAMILY MEMBER"/>
    <property type="match status" value="1"/>
</dbReference>
<evidence type="ECO:0000256" key="4">
    <source>
        <dbReference type="ARBA" id="ARBA00022525"/>
    </source>
</evidence>